<keyword evidence="3" id="KW-1185">Reference proteome</keyword>
<name>A0A1Y2ICL3_TRAC3</name>
<evidence type="ECO:0000313" key="2">
    <source>
        <dbReference type="EMBL" id="OSC98423.1"/>
    </source>
</evidence>
<dbReference type="Proteomes" id="UP000193067">
    <property type="component" value="Unassembled WGS sequence"/>
</dbReference>
<accession>A0A1Y2ICL3</accession>
<feature type="chain" id="PRO_5012937645" description="Secreted protein" evidence="1">
    <location>
        <begin position="24"/>
        <end position="200"/>
    </location>
</feature>
<gene>
    <name evidence="2" type="ORF">PYCCODRAFT_999901</name>
</gene>
<reference evidence="2 3" key="1">
    <citation type="journal article" date="2015" name="Biotechnol. Biofuels">
        <title>Enhanced degradation of softwood versus hardwood by the white-rot fungus Pycnoporus coccineus.</title>
        <authorList>
            <person name="Couturier M."/>
            <person name="Navarro D."/>
            <person name="Chevret D."/>
            <person name="Henrissat B."/>
            <person name="Piumi F."/>
            <person name="Ruiz-Duenas F.J."/>
            <person name="Martinez A.T."/>
            <person name="Grigoriev I.V."/>
            <person name="Riley R."/>
            <person name="Lipzen A."/>
            <person name="Berrin J.G."/>
            <person name="Master E.R."/>
            <person name="Rosso M.N."/>
        </authorList>
    </citation>
    <scope>NUCLEOTIDE SEQUENCE [LARGE SCALE GENOMIC DNA]</scope>
    <source>
        <strain evidence="2 3">BRFM310</strain>
    </source>
</reference>
<evidence type="ECO:0008006" key="4">
    <source>
        <dbReference type="Google" id="ProtNLM"/>
    </source>
</evidence>
<proteinExistence type="predicted"/>
<evidence type="ECO:0000256" key="1">
    <source>
        <dbReference type="SAM" id="SignalP"/>
    </source>
</evidence>
<keyword evidence="1" id="KW-0732">Signal</keyword>
<feature type="signal peptide" evidence="1">
    <location>
        <begin position="1"/>
        <end position="23"/>
    </location>
</feature>
<evidence type="ECO:0000313" key="3">
    <source>
        <dbReference type="Proteomes" id="UP000193067"/>
    </source>
</evidence>
<dbReference type="EMBL" id="KZ084138">
    <property type="protein sequence ID" value="OSC98423.1"/>
    <property type="molecule type" value="Genomic_DNA"/>
</dbReference>
<dbReference type="AlphaFoldDB" id="A0A1Y2ICL3"/>
<sequence>MQKERMLSLAVLLFRTIIDPLHCESPSSRWPSEGVLKQTTAITSSTITASTGHRGYHLREAMLLLNSPNKSTSPVACARRELPCVLVSRNLRLSTCQREAFTHLWHRPYPPSDRSGVCGFRFDRVRGWHAFPRPPGIDAVNIFKLFMQAAQKRRASLEFCGSCRARHLAALSVSYPNLFACANTGLASGRRTLRWVLSQD</sequence>
<protein>
    <recommendedName>
        <fullName evidence="4">Secreted protein</fullName>
    </recommendedName>
</protein>
<organism evidence="2 3">
    <name type="scientific">Trametes coccinea (strain BRFM310)</name>
    <name type="common">Pycnoporus coccineus</name>
    <dbReference type="NCBI Taxonomy" id="1353009"/>
    <lineage>
        <taxon>Eukaryota</taxon>
        <taxon>Fungi</taxon>
        <taxon>Dikarya</taxon>
        <taxon>Basidiomycota</taxon>
        <taxon>Agaricomycotina</taxon>
        <taxon>Agaricomycetes</taxon>
        <taxon>Polyporales</taxon>
        <taxon>Polyporaceae</taxon>
        <taxon>Trametes</taxon>
    </lineage>
</organism>